<proteinExistence type="predicted"/>
<dbReference type="EMBL" id="JABCKI010006075">
    <property type="protein sequence ID" value="KAG5635507.1"/>
    <property type="molecule type" value="Genomic_DNA"/>
</dbReference>
<dbReference type="GO" id="GO:0005634">
    <property type="term" value="C:nucleus"/>
    <property type="evidence" value="ECO:0007669"/>
    <property type="project" value="TreeGrafter"/>
</dbReference>
<keyword evidence="2" id="KW-0255">Endonuclease</keyword>
<dbReference type="SMART" id="SM00279">
    <property type="entry name" value="HhH2"/>
    <property type="match status" value="1"/>
</dbReference>
<dbReference type="GO" id="GO:0005737">
    <property type="term" value="C:cytoplasm"/>
    <property type="evidence" value="ECO:0007669"/>
    <property type="project" value="TreeGrafter"/>
</dbReference>
<dbReference type="Pfam" id="PF00867">
    <property type="entry name" value="XPG_I"/>
    <property type="match status" value="1"/>
</dbReference>
<protein>
    <recommendedName>
        <fullName evidence="5">XPG-I domain-containing protein</fullName>
    </recommendedName>
</protein>
<keyword evidence="1" id="KW-0479">Metal-binding</keyword>
<keyword evidence="2" id="KW-0540">Nuclease</keyword>
<sequence length="740" mass="82501">MSSSPTTASTDVHSGKLSATMSSSPPKSYTPRLCPNIATSNTTTTNLKNPTVQSRPLAEIIDETFQPFDHQTKIVAPFNNEMNRDLAFERELSSMILDTILETHAWASTRPKQESSLAAQNIEQKIVSVMETEKEQGMSSSHPRPSLFFCVGIHCDSDGTLITQRFHFAQAPHPHRHVLGWYKLARELKEAGVSAVCVFDGKDRNIAKAREVCLTILRKFLTALNNAFQQVERRREVRRKTAARGALEQDRSKRLHDLSKLLHRLAELDEATQEWTVSLLRELPVDARLNDSTATIPNFFPTTPPHTLPYTFRAMRGPRLPPDDEFLTSQYIANKILESTLEDGRLSLFSAAHDAPYYDLEPNLSLLEDVSNDVPQDHPWFQDVGPPDPIHFPDMEHDVITHDSPFHIDELDHPSLLPSEPTLPTLSDVRNQLANLYVEFRQSISKFATLATPLDPPLPSAPGVGDPETQAEVVMTKAQYQLMLEEGNFWDKLLAPHGVDEATASEAALAKLSHTSDVMSASFERRMNPPTRQTYSECMEILDVMGIPCLKSSGAFEAEALAASMVLNGQADYVASEDTDVLVYEAPLVRNLTNRNVPLALVSGTEIRRALDLDRRSFIDFALLLGTDFSQRIKNVGPARALKFIREHGSIEGVIESEKSYLPRLPRTAYLAQVEVARRIFQTLPPAPQDSLLVQGAVDEERVTDVLTRFGLGRHLVDISEWDSSAALKGNYFNDSPGVV</sequence>
<evidence type="ECO:0000313" key="6">
    <source>
        <dbReference type="EMBL" id="KAG5635507.1"/>
    </source>
</evidence>
<dbReference type="OrthoDB" id="31113at2759"/>
<evidence type="ECO:0000313" key="7">
    <source>
        <dbReference type="Proteomes" id="UP000717328"/>
    </source>
</evidence>
<reference evidence="6" key="2">
    <citation type="submission" date="2021-10" db="EMBL/GenBank/DDBJ databases">
        <title>Phylogenomics reveals ancestral predisposition of the termite-cultivated fungus Termitomyces towards a domesticated lifestyle.</title>
        <authorList>
            <person name="Auxier B."/>
            <person name="Grum-Grzhimaylo A."/>
            <person name="Cardenas M.E."/>
            <person name="Lodge J.D."/>
            <person name="Laessoe T."/>
            <person name="Pedersen O."/>
            <person name="Smith M.E."/>
            <person name="Kuyper T.W."/>
            <person name="Franco-Molano E.A."/>
            <person name="Baroni T.J."/>
            <person name="Aanen D.K."/>
        </authorList>
    </citation>
    <scope>NUCLEOTIDE SEQUENCE</scope>
    <source>
        <strain evidence="6">D49</strain>
    </source>
</reference>
<dbReference type="GO" id="GO:0006281">
    <property type="term" value="P:DNA repair"/>
    <property type="evidence" value="ECO:0007669"/>
    <property type="project" value="UniProtKB-ARBA"/>
</dbReference>
<dbReference type="InterPro" id="IPR006084">
    <property type="entry name" value="XPG/Rad2"/>
</dbReference>
<dbReference type="PRINTS" id="PR00853">
    <property type="entry name" value="XPGRADSUPER"/>
</dbReference>
<dbReference type="GO" id="GO:0046872">
    <property type="term" value="F:metal ion binding"/>
    <property type="evidence" value="ECO:0007669"/>
    <property type="project" value="UniProtKB-KW"/>
</dbReference>
<keyword evidence="7" id="KW-1185">Reference proteome</keyword>
<dbReference type="SUPFAM" id="SSF88723">
    <property type="entry name" value="PIN domain-like"/>
    <property type="match status" value="1"/>
</dbReference>
<reference evidence="6" key="1">
    <citation type="submission" date="2021-02" db="EMBL/GenBank/DDBJ databases">
        <authorList>
            <person name="Nieuwenhuis M."/>
            <person name="Van De Peppel L.J.J."/>
        </authorList>
    </citation>
    <scope>NUCLEOTIDE SEQUENCE</scope>
    <source>
        <strain evidence="6">D49</strain>
    </source>
</reference>
<evidence type="ECO:0000256" key="1">
    <source>
        <dbReference type="ARBA" id="ARBA00022723"/>
    </source>
</evidence>
<dbReference type="InterPro" id="IPR006086">
    <property type="entry name" value="XPG-I_dom"/>
</dbReference>
<dbReference type="SUPFAM" id="SSF47807">
    <property type="entry name" value="5' to 3' exonuclease, C-terminal subdomain"/>
    <property type="match status" value="1"/>
</dbReference>
<organism evidence="6 7">
    <name type="scientific">Sphagnurus paluster</name>
    <dbReference type="NCBI Taxonomy" id="117069"/>
    <lineage>
        <taxon>Eukaryota</taxon>
        <taxon>Fungi</taxon>
        <taxon>Dikarya</taxon>
        <taxon>Basidiomycota</taxon>
        <taxon>Agaricomycotina</taxon>
        <taxon>Agaricomycetes</taxon>
        <taxon>Agaricomycetidae</taxon>
        <taxon>Agaricales</taxon>
        <taxon>Tricholomatineae</taxon>
        <taxon>Lyophyllaceae</taxon>
        <taxon>Sphagnurus</taxon>
    </lineage>
</organism>
<keyword evidence="3" id="KW-0460">Magnesium</keyword>
<dbReference type="GO" id="GO:0017108">
    <property type="term" value="F:5'-flap endonuclease activity"/>
    <property type="evidence" value="ECO:0007669"/>
    <property type="project" value="TreeGrafter"/>
</dbReference>
<dbReference type="InterPro" id="IPR029060">
    <property type="entry name" value="PIN-like_dom_sf"/>
</dbReference>
<feature type="compositionally biased region" description="Polar residues" evidence="4">
    <location>
        <begin position="1"/>
        <end position="27"/>
    </location>
</feature>
<evidence type="ECO:0000256" key="4">
    <source>
        <dbReference type="SAM" id="MobiDB-lite"/>
    </source>
</evidence>
<evidence type="ECO:0000259" key="5">
    <source>
        <dbReference type="SMART" id="SM00484"/>
    </source>
</evidence>
<keyword evidence="2" id="KW-0378">Hydrolase</keyword>
<accession>A0A9P7FNQ8</accession>
<dbReference type="AlphaFoldDB" id="A0A9P7FNQ8"/>
<feature type="region of interest" description="Disordered" evidence="4">
    <location>
        <begin position="1"/>
        <end position="32"/>
    </location>
</feature>
<dbReference type="InterPro" id="IPR008918">
    <property type="entry name" value="HhH2"/>
</dbReference>
<dbReference type="PANTHER" id="PTHR11081:SF9">
    <property type="entry name" value="FLAP ENDONUCLEASE 1"/>
    <property type="match status" value="1"/>
</dbReference>
<dbReference type="Proteomes" id="UP000717328">
    <property type="component" value="Unassembled WGS sequence"/>
</dbReference>
<evidence type="ECO:0000256" key="3">
    <source>
        <dbReference type="ARBA" id="ARBA00022842"/>
    </source>
</evidence>
<feature type="domain" description="XPG-I" evidence="5">
    <location>
        <begin position="543"/>
        <end position="613"/>
    </location>
</feature>
<comment type="caution">
    <text evidence="6">The sequence shown here is derived from an EMBL/GenBank/DDBJ whole genome shotgun (WGS) entry which is preliminary data.</text>
</comment>
<gene>
    <name evidence="6" type="ORF">H0H81_011015</name>
</gene>
<dbReference type="Gene3D" id="3.40.50.1010">
    <property type="entry name" value="5'-nuclease"/>
    <property type="match status" value="2"/>
</dbReference>
<dbReference type="PANTHER" id="PTHR11081">
    <property type="entry name" value="FLAP ENDONUCLEASE FAMILY MEMBER"/>
    <property type="match status" value="1"/>
</dbReference>
<dbReference type="GO" id="GO:0003677">
    <property type="term" value="F:DNA binding"/>
    <property type="evidence" value="ECO:0007669"/>
    <property type="project" value="InterPro"/>
</dbReference>
<dbReference type="Gene3D" id="1.10.150.20">
    <property type="entry name" value="5' to 3' exonuclease, C-terminal subdomain"/>
    <property type="match status" value="1"/>
</dbReference>
<evidence type="ECO:0000256" key="2">
    <source>
        <dbReference type="ARBA" id="ARBA00022759"/>
    </source>
</evidence>
<dbReference type="InterPro" id="IPR036279">
    <property type="entry name" value="5-3_exonuclease_C_sf"/>
</dbReference>
<dbReference type="SMART" id="SM00484">
    <property type="entry name" value="XPGI"/>
    <property type="match status" value="1"/>
</dbReference>
<dbReference type="GO" id="GO:0008409">
    <property type="term" value="F:5'-3' exonuclease activity"/>
    <property type="evidence" value="ECO:0007669"/>
    <property type="project" value="TreeGrafter"/>
</dbReference>
<name>A0A9P7FNQ8_9AGAR</name>